<dbReference type="RefSeq" id="WP_076713111.1">
    <property type="nucleotide sequence ID" value="NZ_MOEN01000018.1"/>
</dbReference>
<feature type="domain" description="CRISPR type III-associated protein" evidence="5">
    <location>
        <begin position="18"/>
        <end position="210"/>
    </location>
</feature>
<evidence type="ECO:0000256" key="3">
    <source>
        <dbReference type="ARBA" id="ARBA00022884"/>
    </source>
</evidence>
<sequence length="315" mass="36896">METIKIVIKPLTPFYTPLQSDTLFGEFCWHYRFLYGKEKLENLINNYDVEPFIVFSSGFPEDYLPFPVIPFRNLPIVEKRDIETYKVLKKFKKQAFIEKKLLRELIESKVEITAEVLFENFLKESNKKETAPIYRKAKQMHVTIDRRFGSHLEGHLFDKEYLFFNKDSNIEIYCKFNPKRITSKEIEQTFHFMGLNGLGGEKTTGKGKFEIISIKESDLPETTNPNSFISLSIGMAKEDEIEDYYARFFTKFPKHGPEVCPEGINIFKNPVILTKEGSVFKYKAKKDIYGTIYKISQDESFIHCAKIFPLFVRLG</sequence>
<comment type="similarity">
    <text evidence="1">Belongs to the CRISPR-associated Csm4 family.</text>
</comment>
<dbReference type="EMBL" id="MOEN01000018">
    <property type="protein sequence ID" value="OMH40391.1"/>
    <property type="molecule type" value="Genomic_DNA"/>
</dbReference>
<evidence type="ECO:0000256" key="2">
    <source>
        <dbReference type="ARBA" id="ARBA00016109"/>
    </source>
</evidence>
<dbReference type="NCBIfam" id="TIGR01903">
    <property type="entry name" value="cas5_csm4"/>
    <property type="match status" value="1"/>
</dbReference>
<keyword evidence="4" id="KW-0051">Antiviral defense</keyword>
<evidence type="ECO:0000256" key="4">
    <source>
        <dbReference type="ARBA" id="ARBA00023118"/>
    </source>
</evidence>
<keyword evidence="7" id="KW-1185">Reference proteome</keyword>
<name>A0A1R1MKQ2_9BACT</name>
<dbReference type="InterPro" id="IPR005510">
    <property type="entry name" value="Csm4"/>
</dbReference>
<proteinExistence type="inferred from homology"/>
<evidence type="ECO:0000313" key="6">
    <source>
        <dbReference type="EMBL" id="OMH40391.1"/>
    </source>
</evidence>
<protein>
    <recommendedName>
        <fullName evidence="2">CRISPR system Cms protein Csm4</fullName>
    </recommendedName>
</protein>
<dbReference type="Proteomes" id="UP000187408">
    <property type="component" value="Unassembled WGS sequence"/>
</dbReference>
<keyword evidence="3" id="KW-0694">RNA-binding</keyword>
<evidence type="ECO:0000256" key="1">
    <source>
        <dbReference type="ARBA" id="ARBA00005772"/>
    </source>
</evidence>
<comment type="caution">
    <text evidence="6">The sequence shown here is derived from an EMBL/GenBank/DDBJ whole genome shotgun (WGS) entry which is preliminary data.</text>
</comment>
<dbReference type="GO" id="GO:0051607">
    <property type="term" value="P:defense response to virus"/>
    <property type="evidence" value="ECO:0007669"/>
    <property type="project" value="UniProtKB-KW"/>
</dbReference>
<dbReference type="Pfam" id="PF03787">
    <property type="entry name" value="RAMPs"/>
    <property type="match status" value="1"/>
</dbReference>
<dbReference type="AlphaFoldDB" id="A0A1R1MKQ2"/>
<dbReference type="STRING" id="1914305.BLW93_05550"/>
<gene>
    <name evidence="6" type="ORF">BLW93_05550</name>
</gene>
<reference evidence="6 7" key="1">
    <citation type="submission" date="2016-10" db="EMBL/GenBank/DDBJ databases">
        <title>Genome sequence of a sulfur-reducing bacterium Desulfurobacterium indicum K6013.</title>
        <authorList>
            <person name="Cao J."/>
            <person name="Shao Z."/>
            <person name="Alain K."/>
            <person name="Jebbar M."/>
        </authorList>
    </citation>
    <scope>NUCLEOTIDE SEQUENCE [LARGE SCALE GENOMIC DNA]</scope>
    <source>
        <strain evidence="6 7">K6013</strain>
    </source>
</reference>
<dbReference type="GO" id="GO:0003723">
    <property type="term" value="F:RNA binding"/>
    <property type="evidence" value="ECO:0007669"/>
    <property type="project" value="UniProtKB-KW"/>
</dbReference>
<evidence type="ECO:0000259" key="5">
    <source>
        <dbReference type="Pfam" id="PF03787"/>
    </source>
</evidence>
<dbReference type="InterPro" id="IPR005537">
    <property type="entry name" value="RAMP_III_fam"/>
</dbReference>
<accession>A0A1R1MKQ2</accession>
<organism evidence="6 7">
    <name type="scientific">Desulfurobacterium indicum</name>
    <dbReference type="NCBI Taxonomy" id="1914305"/>
    <lineage>
        <taxon>Bacteria</taxon>
        <taxon>Pseudomonadati</taxon>
        <taxon>Aquificota</taxon>
        <taxon>Aquificia</taxon>
        <taxon>Desulfurobacteriales</taxon>
        <taxon>Desulfurobacteriaceae</taxon>
        <taxon>Desulfurobacterium</taxon>
    </lineage>
</organism>
<evidence type="ECO:0000313" key="7">
    <source>
        <dbReference type="Proteomes" id="UP000187408"/>
    </source>
</evidence>
<dbReference type="OrthoDB" id="9790529at2"/>